<feature type="domain" description="Histidine kinase" evidence="12">
    <location>
        <begin position="246"/>
        <end position="459"/>
    </location>
</feature>
<evidence type="ECO:0000256" key="10">
    <source>
        <dbReference type="ARBA" id="ARBA00023136"/>
    </source>
</evidence>
<dbReference type="Pfam" id="PF00512">
    <property type="entry name" value="HisKA"/>
    <property type="match status" value="1"/>
</dbReference>
<evidence type="ECO:0000256" key="11">
    <source>
        <dbReference type="SAM" id="Phobius"/>
    </source>
</evidence>
<dbReference type="Pfam" id="PF02518">
    <property type="entry name" value="HATPase_c"/>
    <property type="match status" value="1"/>
</dbReference>
<evidence type="ECO:0000256" key="3">
    <source>
        <dbReference type="ARBA" id="ARBA00012438"/>
    </source>
</evidence>
<dbReference type="SMART" id="SM00387">
    <property type="entry name" value="HATPase_c"/>
    <property type="match status" value="1"/>
</dbReference>
<dbReference type="InterPro" id="IPR003661">
    <property type="entry name" value="HisK_dim/P_dom"/>
</dbReference>
<comment type="caution">
    <text evidence="14">The sequence shown here is derived from an EMBL/GenBank/DDBJ whole genome shotgun (WGS) entry which is preliminary data.</text>
</comment>
<dbReference type="PROSITE" id="PS50885">
    <property type="entry name" value="HAMP"/>
    <property type="match status" value="1"/>
</dbReference>
<feature type="transmembrane region" description="Helical" evidence="11">
    <location>
        <begin position="12"/>
        <end position="40"/>
    </location>
</feature>
<gene>
    <name evidence="14" type="ORF">HAQ05_18525</name>
</gene>
<evidence type="ECO:0000259" key="12">
    <source>
        <dbReference type="PROSITE" id="PS50109"/>
    </source>
</evidence>
<evidence type="ECO:0000313" key="14">
    <source>
        <dbReference type="EMBL" id="MBD1600686.1"/>
    </source>
</evidence>
<dbReference type="CDD" id="cd00082">
    <property type="entry name" value="HisKA"/>
    <property type="match status" value="1"/>
</dbReference>
<dbReference type="Gene3D" id="1.10.287.130">
    <property type="match status" value="1"/>
</dbReference>
<protein>
    <recommendedName>
        <fullName evidence="3">histidine kinase</fullName>
        <ecNumber evidence="3">2.7.13.3</ecNumber>
    </recommendedName>
</protein>
<dbReference type="InterPro" id="IPR004358">
    <property type="entry name" value="Sig_transdc_His_kin-like_C"/>
</dbReference>
<keyword evidence="8 11" id="KW-1133">Transmembrane helix</keyword>
<dbReference type="InterPro" id="IPR036097">
    <property type="entry name" value="HisK_dim/P_sf"/>
</dbReference>
<dbReference type="Pfam" id="PF00672">
    <property type="entry name" value="HAMP"/>
    <property type="match status" value="1"/>
</dbReference>
<sequence>MSISLSRKVFLAVQALCTVVVLAMGVAAYLSFNLGFLGYLNEQAVERMMQSLPRIEQAYAEQGSWAFLTQEPGSTWFHLMRPEAAGGERFEPRRPPVSDLTGAFLRVTLLDADKRYLAGYAGYGANPVLRPVQVHGQVVGWLAMTPFETVSAVGDQRFHSNQVRSGLLVGLLCVLLSAVIAGWFTRALLRPVQRVARATRQLAEGDLQVQVPITGNDEVAQLARDFNHMAQALARNEQQRRDFMADISHELRTPLAVLRAELEAIEDGIRQVNAGSLASLQGEVGALTKLVDDLYELSLAEVGGPSYRHDPLDLGELATDAASAWQGRLAEHGLALAIEVQPLPIVGDERRLAQVLYNLLENSLRYTDPGGAVRWRAYREGRWACLACEDAAPGVPVAEQERLFERFYRLEASRNRGSGGAGLGLAICRAIVEVHGGHLRAWPSPLGGLGLTLQLPLEQQA</sequence>
<dbReference type="PROSITE" id="PS50109">
    <property type="entry name" value="HIS_KIN"/>
    <property type="match status" value="1"/>
</dbReference>
<dbReference type="CDD" id="cd06225">
    <property type="entry name" value="HAMP"/>
    <property type="match status" value="1"/>
</dbReference>
<evidence type="ECO:0000256" key="1">
    <source>
        <dbReference type="ARBA" id="ARBA00000085"/>
    </source>
</evidence>
<reference evidence="14 15" key="1">
    <citation type="journal article" date="2020" name="Insects">
        <title>Bacteria Belonging to Pseudomonas typographi sp. nov. from the Bark Beetle Ips typographus Have Genomic Potential to Aid in the Host Ecology.</title>
        <authorList>
            <person name="Peral-Aranega E."/>
            <person name="Saati-Santamaria Z."/>
            <person name="Kolarik M."/>
            <person name="Rivas R."/>
            <person name="Garcia-Fraile P."/>
        </authorList>
    </citation>
    <scope>NUCLEOTIDE SEQUENCE [LARGE SCALE GENOMIC DNA]</scope>
    <source>
        <strain evidence="14 15">CA3A</strain>
    </source>
</reference>
<dbReference type="InterPro" id="IPR005467">
    <property type="entry name" value="His_kinase_dom"/>
</dbReference>
<dbReference type="PANTHER" id="PTHR45436:SF5">
    <property type="entry name" value="SENSOR HISTIDINE KINASE TRCS"/>
    <property type="match status" value="1"/>
</dbReference>
<dbReference type="Proteomes" id="UP000805841">
    <property type="component" value="Unassembled WGS sequence"/>
</dbReference>
<dbReference type="PANTHER" id="PTHR45436">
    <property type="entry name" value="SENSOR HISTIDINE KINASE YKOH"/>
    <property type="match status" value="1"/>
</dbReference>
<evidence type="ECO:0000256" key="9">
    <source>
        <dbReference type="ARBA" id="ARBA00023012"/>
    </source>
</evidence>
<evidence type="ECO:0000259" key="13">
    <source>
        <dbReference type="PROSITE" id="PS50885"/>
    </source>
</evidence>
<evidence type="ECO:0000256" key="2">
    <source>
        <dbReference type="ARBA" id="ARBA00004370"/>
    </source>
</evidence>
<keyword evidence="4" id="KW-0597">Phosphoprotein</keyword>
<evidence type="ECO:0000256" key="7">
    <source>
        <dbReference type="ARBA" id="ARBA00022777"/>
    </source>
</evidence>
<dbReference type="SUPFAM" id="SSF158472">
    <property type="entry name" value="HAMP domain-like"/>
    <property type="match status" value="1"/>
</dbReference>
<evidence type="ECO:0000256" key="5">
    <source>
        <dbReference type="ARBA" id="ARBA00022679"/>
    </source>
</evidence>
<keyword evidence="10 11" id="KW-0472">Membrane</keyword>
<dbReference type="EC" id="2.7.13.3" evidence="3"/>
<dbReference type="InterPro" id="IPR003594">
    <property type="entry name" value="HATPase_dom"/>
</dbReference>
<accession>A0ABR7Z592</accession>
<proteinExistence type="predicted"/>
<feature type="domain" description="HAMP" evidence="13">
    <location>
        <begin position="186"/>
        <end position="238"/>
    </location>
</feature>
<keyword evidence="7" id="KW-0418">Kinase</keyword>
<dbReference type="InterPro" id="IPR036890">
    <property type="entry name" value="HATPase_C_sf"/>
</dbReference>
<keyword evidence="15" id="KW-1185">Reference proteome</keyword>
<evidence type="ECO:0000256" key="4">
    <source>
        <dbReference type="ARBA" id="ARBA00022553"/>
    </source>
</evidence>
<dbReference type="Gene3D" id="6.10.340.10">
    <property type="match status" value="1"/>
</dbReference>
<evidence type="ECO:0000256" key="6">
    <source>
        <dbReference type="ARBA" id="ARBA00022692"/>
    </source>
</evidence>
<name>A0ABR7Z592_9PSED</name>
<dbReference type="InterPro" id="IPR003660">
    <property type="entry name" value="HAMP_dom"/>
</dbReference>
<dbReference type="Gene3D" id="3.30.565.10">
    <property type="entry name" value="Histidine kinase-like ATPase, C-terminal domain"/>
    <property type="match status" value="1"/>
</dbReference>
<dbReference type="SMART" id="SM00304">
    <property type="entry name" value="HAMP"/>
    <property type="match status" value="1"/>
</dbReference>
<evidence type="ECO:0000256" key="8">
    <source>
        <dbReference type="ARBA" id="ARBA00022989"/>
    </source>
</evidence>
<dbReference type="SUPFAM" id="SSF55874">
    <property type="entry name" value="ATPase domain of HSP90 chaperone/DNA topoisomerase II/histidine kinase"/>
    <property type="match status" value="1"/>
</dbReference>
<comment type="catalytic activity">
    <reaction evidence="1">
        <text>ATP + protein L-histidine = ADP + protein N-phospho-L-histidine.</text>
        <dbReference type="EC" id="2.7.13.3"/>
    </reaction>
</comment>
<dbReference type="RefSeq" id="WP_190423201.1">
    <property type="nucleotide sequence ID" value="NZ_JAAOCA010000024.1"/>
</dbReference>
<dbReference type="EMBL" id="JAAOCA010000024">
    <property type="protein sequence ID" value="MBD1600686.1"/>
    <property type="molecule type" value="Genomic_DNA"/>
</dbReference>
<dbReference type="PRINTS" id="PR00344">
    <property type="entry name" value="BCTRLSENSOR"/>
</dbReference>
<keyword evidence="6 11" id="KW-0812">Transmembrane</keyword>
<dbReference type="InterPro" id="IPR050428">
    <property type="entry name" value="TCS_sensor_his_kinase"/>
</dbReference>
<organism evidence="14 15">
    <name type="scientific">Pseudomonas typographi</name>
    <dbReference type="NCBI Taxonomy" id="2715964"/>
    <lineage>
        <taxon>Bacteria</taxon>
        <taxon>Pseudomonadati</taxon>
        <taxon>Pseudomonadota</taxon>
        <taxon>Gammaproteobacteria</taxon>
        <taxon>Pseudomonadales</taxon>
        <taxon>Pseudomonadaceae</taxon>
        <taxon>Pseudomonas</taxon>
    </lineage>
</organism>
<dbReference type="SUPFAM" id="SSF47384">
    <property type="entry name" value="Homodimeric domain of signal transducing histidine kinase"/>
    <property type="match status" value="1"/>
</dbReference>
<evidence type="ECO:0000313" key="15">
    <source>
        <dbReference type="Proteomes" id="UP000805841"/>
    </source>
</evidence>
<keyword evidence="9" id="KW-0902">Two-component regulatory system</keyword>
<comment type="subcellular location">
    <subcellularLocation>
        <location evidence="2">Membrane</location>
    </subcellularLocation>
</comment>
<keyword evidence="5" id="KW-0808">Transferase</keyword>
<dbReference type="SMART" id="SM00388">
    <property type="entry name" value="HisKA"/>
    <property type="match status" value="1"/>
</dbReference>
<feature type="transmembrane region" description="Helical" evidence="11">
    <location>
        <begin position="166"/>
        <end position="184"/>
    </location>
</feature>